<keyword evidence="3" id="KW-1185">Reference proteome</keyword>
<dbReference type="Proteomes" id="UP000245946">
    <property type="component" value="Unassembled WGS sequence"/>
</dbReference>
<feature type="compositionally biased region" description="Pro residues" evidence="1">
    <location>
        <begin position="281"/>
        <end position="292"/>
    </location>
</feature>
<dbReference type="AlphaFoldDB" id="A0A316Z4N3"/>
<accession>A0A316Z4N3</accession>
<dbReference type="RefSeq" id="XP_025597006.1">
    <property type="nucleotide sequence ID" value="XM_025745860.1"/>
</dbReference>
<feature type="compositionally biased region" description="Low complexity" evidence="1">
    <location>
        <begin position="1"/>
        <end position="15"/>
    </location>
</feature>
<name>A0A316Z4N3_9BASI</name>
<reference evidence="2 3" key="1">
    <citation type="journal article" date="2018" name="Mol. Biol. Evol.">
        <title>Broad Genomic Sampling Reveals a Smut Pathogenic Ancestry of the Fungal Clade Ustilaginomycotina.</title>
        <authorList>
            <person name="Kijpornyongpan T."/>
            <person name="Mondo S.J."/>
            <person name="Barry K."/>
            <person name="Sandor L."/>
            <person name="Lee J."/>
            <person name="Lipzen A."/>
            <person name="Pangilinan J."/>
            <person name="LaButti K."/>
            <person name="Hainaut M."/>
            <person name="Henrissat B."/>
            <person name="Grigoriev I.V."/>
            <person name="Spatafora J.W."/>
            <person name="Aime M.C."/>
        </authorList>
    </citation>
    <scope>NUCLEOTIDE SEQUENCE [LARGE SCALE GENOMIC DNA]</scope>
    <source>
        <strain evidence="2 3">MCA 4186</strain>
    </source>
</reference>
<organism evidence="2 3">
    <name type="scientific">Tilletiopsis washingtonensis</name>
    <dbReference type="NCBI Taxonomy" id="58919"/>
    <lineage>
        <taxon>Eukaryota</taxon>
        <taxon>Fungi</taxon>
        <taxon>Dikarya</taxon>
        <taxon>Basidiomycota</taxon>
        <taxon>Ustilaginomycotina</taxon>
        <taxon>Exobasidiomycetes</taxon>
        <taxon>Entylomatales</taxon>
        <taxon>Entylomatales incertae sedis</taxon>
        <taxon>Tilletiopsis</taxon>
    </lineage>
</organism>
<dbReference type="GeneID" id="37273404"/>
<proteinExistence type="predicted"/>
<dbReference type="EMBL" id="KZ819298">
    <property type="protein sequence ID" value="PWN96727.1"/>
    <property type="molecule type" value="Genomic_DNA"/>
</dbReference>
<sequence length="292" mass="31739">MSCRRSTSSRKSSLRPATGLRKTSCASTSSTPVSSCTLSRATCSRSPRGATTSATVRSCGRSPASPGKAAHGVSHGGRSPLLRRSPFQAVGVFRRALATASQIEEAESHFPFFRPKDNNDLIRTVLGRHCLGVGTVLTKLRLNLYQRGRIWRGRNEDVSASVTAPSGLPHSTDVYLSYLPHMIARIESDYASYKETGVFASTLYEVNCWQRHVAFATELFRVTRCELFVGPIQRMIAAVSAQVEARSPMPPSPAYESVDWPALKTKIATVLAKRRSSESPHAPPVLGPQPSP</sequence>
<evidence type="ECO:0000256" key="1">
    <source>
        <dbReference type="SAM" id="MobiDB-lite"/>
    </source>
</evidence>
<feature type="compositionally biased region" description="Polar residues" evidence="1">
    <location>
        <begin position="40"/>
        <end position="56"/>
    </location>
</feature>
<feature type="region of interest" description="Disordered" evidence="1">
    <location>
        <begin position="273"/>
        <end position="292"/>
    </location>
</feature>
<evidence type="ECO:0000313" key="3">
    <source>
        <dbReference type="Proteomes" id="UP000245946"/>
    </source>
</evidence>
<gene>
    <name evidence="2" type="ORF">FA09DRAFT_83787</name>
</gene>
<feature type="region of interest" description="Disordered" evidence="1">
    <location>
        <begin position="1"/>
        <end position="81"/>
    </location>
</feature>
<evidence type="ECO:0000313" key="2">
    <source>
        <dbReference type="EMBL" id="PWN96727.1"/>
    </source>
</evidence>
<protein>
    <submittedName>
        <fullName evidence="2">Uncharacterized protein</fullName>
    </submittedName>
</protein>
<feature type="compositionally biased region" description="Low complexity" evidence="1">
    <location>
        <begin position="23"/>
        <end position="39"/>
    </location>
</feature>